<feature type="coiled-coil region" evidence="1">
    <location>
        <begin position="262"/>
        <end position="289"/>
    </location>
</feature>
<reference evidence="4" key="1">
    <citation type="submission" date="2014-09" db="EMBL/GenBank/DDBJ databases">
        <authorList>
            <person name="Gomez-Valero L."/>
        </authorList>
    </citation>
    <scope>NUCLEOTIDE SEQUENCE [LARGE SCALE GENOMIC DNA]</scope>
    <source>
        <strain evidence="4">ATCC33218</strain>
    </source>
</reference>
<dbReference type="Proteomes" id="UP000182998">
    <property type="component" value="Unassembled WGS sequence"/>
</dbReference>
<gene>
    <name evidence="2" type="ORF">LMI_2006</name>
    <name evidence="3" type="ORF">SAMN02982997_01502</name>
</gene>
<dbReference type="Proteomes" id="UP000032414">
    <property type="component" value="Chromosome I"/>
</dbReference>
<name>A0A098GIJ0_LEGMI</name>
<dbReference type="HOGENOM" id="CLU_028800_0_0_6"/>
<feature type="coiled-coil region" evidence="1">
    <location>
        <begin position="169"/>
        <end position="200"/>
    </location>
</feature>
<dbReference type="KEGG" id="tmc:LMI_2006"/>
<dbReference type="EMBL" id="FMVN01000007">
    <property type="protein sequence ID" value="SCY36819.1"/>
    <property type="molecule type" value="Genomic_DNA"/>
</dbReference>
<proteinExistence type="predicted"/>
<dbReference type="EMBL" id="LN614830">
    <property type="protein sequence ID" value="CEG61291.1"/>
    <property type="molecule type" value="Genomic_DNA"/>
</dbReference>
<sequence>MKKAPKYTESFNAWRSNKAAIESAQLKTAIEISDYIERASFDNIKADLQDNHSPRFEEFNHYEKRSMGTLAFARLAVFEYLESSSSTEEERQVIIKIIQSIESLYENPYNNTKENVERLVKEFGRWINEFADKNPNKREVKEACKAIYAVLKIIDITMTSIPSWIKFAARTAGINIDELQEKIRELINTTEEKNKILERQTQLLSLQDSSSPKSLLDSLYAIDLQIINDSSISMLERIETVRERTERIPDDLWSLKAAIDSEQMLLKQKENAELLLQALKQNNQKVTGRLYILEFINKNRKKFDDVITATDNTEDKRDLLKKKEELAQPSLYRKAVSSMQYSTSLLTSIPASVFRYATPKFAQKISSYLPDTIDSETKIKLEIVINTHLEKISDELKTVRERIKDESEKVTCGDKTVEQVIQNCELEELINAAQVLSTSKSDTIQTLVQYKELCRIVENGKRVLMLAANYEGELEALIKKHDGFMVKLSNFLAQFFSVCKSETAKTLDRAGELKENIQNFKLEYGPTIQEAQQKIESSTHIPERIKAAVIEQLNIAVEVKPTSKITDKLEYLSAKKHYELVEKGFFCLKKVAISSAKPSQKQTADILALQVAPAV</sequence>
<keyword evidence="5" id="KW-1185">Reference proteome</keyword>
<protein>
    <recommendedName>
        <fullName evidence="6">Purine NTPase</fullName>
    </recommendedName>
</protein>
<evidence type="ECO:0000313" key="5">
    <source>
        <dbReference type="Proteomes" id="UP000182998"/>
    </source>
</evidence>
<evidence type="ECO:0000256" key="1">
    <source>
        <dbReference type="SAM" id="Coils"/>
    </source>
</evidence>
<dbReference type="STRING" id="451.B6N58_06015"/>
<evidence type="ECO:0000313" key="3">
    <source>
        <dbReference type="EMBL" id="SCY36819.1"/>
    </source>
</evidence>
<evidence type="ECO:0008006" key="6">
    <source>
        <dbReference type="Google" id="ProtNLM"/>
    </source>
</evidence>
<dbReference type="RefSeq" id="WP_045099561.1">
    <property type="nucleotide sequence ID" value="NZ_CP020614.1"/>
</dbReference>
<reference evidence="2" key="2">
    <citation type="submission" date="2014-09" db="EMBL/GenBank/DDBJ databases">
        <authorList>
            <person name="GOMEZ-VALERO Laura"/>
        </authorList>
    </citation>
    <scope>NUCLEOTIDE SEQUENCE</scope>
    <source>
        <strain evidence="2">ATCC33218</strain>
    </source>
</reference>
<keyword evidence="1" id="KW-0175">Coiled coil</keyword>
<reference evidence="3 5" key="3">
    <citation type="submission" date="2016-10" db="EMBL/GenBank/DDBJ databases">
        <authorList>
            <person name="Varghese N."/>
            <person name="Submissions S."/>
        </authorList>
    </citation>
    <scope>NUCLEOTIDE SEQUENCE [LARGE SCALE GENOMIC DNA]</scope>
    <source>
        <strain evidence="3 5">ATCC 33218</strain>
    </source>
</reference>
<evidence type="ECO:0000313" key="2">
    <source>
        <dbReference type="EMBL" id="CEG61291.1"/>
    </source>
</evidence>
<dbReference type="OrthoDB" id="5654415at2"/>
<accession>A0A098GIJ0</accession>
<dbReference type="PATRIC" id="fig|451.8.peg.1110"/>
<organism evidence="2 4">
    <name type="scientific">Legionella micdadei</name>
    <name type="common">Tatlockia micdadei</name>
    <dbReference type="NCBI Taxonomy" id="451"/>
    <lineage>
        <taxon>Bacteria</taxon>
        <taxon>Pseudomonadati</taxon>
        <taxon>Pseudomonadota</taxon>
        <taxon>Gammaproteobacteria</taxon>
        <taxon>Legionellales</taxon>
        <taxon>Legionellaceae</taxon>
        <taxon>Legionella</taxon>
    </lineage>
</organism>
<evidence type="ECO:0000313" key="4">
    <source>
        <dbReference type="Proteomes" id="UP000032414"/>
    </source>
</evidence>
<dbReference type="AlphaFoldDB" id="A0A098GIJ0"/>